<comment type="caution">
    <text evidence="1">The sequence shown here is derived from an EMBL/GenBank/DDBJ whole genome shotgun (WGS) entry which is preliminary data.</text>
</comment>
<protein>
    <submittedName>
        <fullName evidence="1">Uncharacterized protein</fullName>
    </submittedName>
</protein>
<dbReference type="Proteomes" id="UP000076959">
    <property type="component" value="Unassembled WGS sequence"/>
</dbReference>
<reference evidence="1 2" key="1">
    <citation type="submission" date="2016-03" db="EMBL/GenBank/DDBJ databases">
        <title>Draft Genome Sequence of the Strain BR 10245 (Bradyrhizobium sp.) isolated from nodules of Centrolobium paraense.</title>
        <authorList>
            <person name="Simoes-Araujo J.L.Sr."/>
            <person name="Barauna A.C."/>
            <person name="Silva K."/>
            <person name="Zilli J.E."/>
        </authorList>
    </citation>
    <scope>NUCLEOTIDE SEQUENCE [LARGE SCALE GENOMIC DNA]</scope>
    <source>
        <strain evidence="1 2">BR 10245</strain>
    </source>
</reference>
<gene>
    <name evidence="1" type="ORF">AYJ54_23200</name>
</gene>
<accession>A0A176YE99</accession>
<dbReference type="EMBL" id="LUUB01000081">
    <property type="protein sequence ID" value="OAF04928.1"/>
    <property type="molecule type" value="Genomic_DNA"/>
</dbReference>
<proteinExistence type="predicted"/>
<evidence type="ECO:0000313" key="2">
    <source>
        <dbReference type="Proteomes" id="UP000076959"/>
    </source>
</evidence>
<evidence type="ECO:0000313" key="1">
    <source>
        <dbReference type="EMBL" id="OAF04928.1"/>
    </source>
</evidence>
<sequence>MSRNSHRNVTVAEQAPANVIATPLISLDSFVSQEEHTEGRKTATRNVQPQEQGEVYDATSANPAALIAMELVRTIA</sequence>
<organism evidence="1 2">
    <name type="scientific">Bradyrhizobium centrolobii</name>
    <dbReference type="NCBI Taxonomy" id="1505087"/>
    <lineage>
        <taxon>Bacteria</taxon>
        <taxon>Pseudomonadati</taxon>
        <taxon>Pseudomonadota</taxon>
        <taxon>Alphaproteobacteria</taxon>
        <taxon>Hyphomicrobiales</taxon>
        <taxon>Nitrobacteraceae</taxon>
        <taxon>Bradyrhizobium</taxon>
    </lineage>
</organism>
<dbReference type="AlphaFoldDB" id="A0A176YE99"/>
<keyword evidence="2" id="KW-1185">Reference proteome</keyword>
<name>A0A176YE99_9BRAD</name>